<comment type="similarity">
    <text evidence="2 12">Belongs to the RNA methyltransferase RsmE family.</text>
</comment>
<dbReference type="Proteomes" id="UP000324760">
    <property type="component" value="Chromosome"/>
</dbReference>
<dbReference type="NCBIfam" id="NF008692">
    <property type="entry name" value="PRK11713.1-5"/>
    <property type="match status" value="1"/>
</dbReference>
<dbReference type="Gene3D" id="3.40.1280.10">
    <property type="match status" value="1"/>
</dbReference>
<name>A0A5P1R823_9GAMM</name>
<feature type="domain" description="Ribosomal RNA small subunit methyltransferase E PUA-like" evidence="14">
    <location>
        <begin position="21"/>
        <end position="66"/>
    </location>
</feature>
<evidence type="ECO:0000256" key="3">
    <source>
        <dbReference type="ARBA" id="ARBA00012328"/>
    </source>
</evidence>
<keyword evidence="7 12" id="KW-0489">Methyltransferase</keyword>
<keyword evidence="16" id="KW-1185">Reference proteome</keyword>
<dbReference type="GO" id="GO:0005737">
    <property type="term" value="C:cytoplasm"/>
    <property type="evidence" value="ECO:0007669"/>
    <property type="project" value="UniProtKB-SubCell"/>
</dbReference>
<dbReference type="InterPro" id="IPR015947">
    <property type="entry name" value="PUA-like_sf"/>
</dbReference>
<dbReference type="InterPro" id="IPR029026">
    <property type="entry name" value="tRNA_m1G_MTases_N"/>
</dbReference>
<dbReference type="InterPro" id="IPR046886">
    <property type="entry name" value="RsmE_MTase_dom"/>
</dbReference>
<dbReference type="InterPro" id="IPR006700">
    <property type="entry name" value="RsmE"/>
</dbReference>
<keyword evidence="9 12" id="KW-0949">S-adenosyl-L-methionine</keyword>
<evidence type="ECO:0000313" key="15">
    <source>
        <dbReference type="EMBL" id="QEQ95481.1"/>
    </source>
</evidence>
<dbReference type="Pfam" id="PF04452">
    <property type="entry name" value="Methyltrans_RNA"/>
    <property type="match status" value="1"/>
</dbReference>
<evidence type="ECO:0000256" key="12">
    <source>
        <dbReference type="PIRNR" id="PIRNR015601"/>
    </source>
</evidence>
<keyword evidence="6 12" id="KW-0698">rRNA processing</keyword>
<accession>A0A5P1R823</accession>
<sequence>MRIPRFYEPTQLAEGQLHSLSDTVVQHVCKVLRMKTGDHIHLFDGNGNEYSCIIEQADKRSASVKVQATRAINRQSPLNIHIGQSISRGERMDYAVQKATEMGMYAMTPLFTERCEVRLNSERQDKRIRHWQQVAISACEQSLRNTLPVINPADKLQDWLGSVEADLKLVLHHHTQTPLNQMATPTSIALLIGPEGGLTDEEISMAVDAGFQPVTLGPRVMRTETAPVAALSILQYLWGDLG</sequence>
<proteinExistence type="inferred from homology"/>
<feature type="domain" description="Ribosomal RNA small subunit methyltransferase E methyltransferase" evidence="13">
    <location>
        <begin position="75"/>
        <end position="235"/>
    </location>
</feature>
<dbReference type="GO" id="GO:0070042">
    <property type="term" value="F:rRNA (uridine-N3-)-methyltransferase activity"/>
    <property type="evidence" value="ECO:0007669"/>
    <property type="project" value="TreeGrafter"/>
</dbReference>
<protein>
    <recommendedName>
        <fullName evidence="4 12">Ribosomal RNA small subunit methyltransferase E</fullName>
        <ecNumber evidence="3 12">2.1.1.193</ecNumber>
    </recommendedName>
</protein>
<evidence type="ECO:0000256" key="11">
    <source>
        <dbReference type="ARBA" id="ARBA00047944"/>
    </source>
</evidence>
<dbReference type="PANTHER" id="PTHR30027:SF3">
    <property type="entry name" value="16S RRNA (URACIL(1498)-N(3))-METHYLTRANSFERASE"/>
    <property type="match status" value="1"/>
</dbReference>
<evidence type="ECO:0000256" key="1">
    <source>
        <dbReference type="ARBA" id="ARBA00004496"/>
    </source>
</evidence>
<dbReference type="CDD" id="cd18084">
    <property type="entry name" value="RsmE-like"/>
    <property type="match status" value="1"/>
</dbReference>
<evidence type="ECO:0000256" key="7">
    <source>
        <dbReference type="ARBA" id="ARBA00022603"/>
    </source>
</evidence>
<dbReference type="Gene3D" id="2.40.240.20">
    <property type="entry name" value="Hypothetical PUA domain-like, domain 1"/>
    <property type="match status" value="1"/>
</dbReference>
<keyword evidence="8 12" id="KW-0808">Transferase</keyword>
<dbReference type="EC" id="2.1.1.193" evidence="3 12"/>
<dbReference type="KEGG" id="ncu:F0U83_01495"/>
<keyword evidence="5 12" id="KW-0963">Cytoplasm</keyword>
<evidence type="ECO:0000256" key="6">
    <source>
        <dbReference type="ARBA" id="ARBA00022552"/>
    </source>
</evidence>
<evidence type="ECO:0000256" key="9">
    <source>
        <dbReference type="ARBA" id="ARBA00022691"/>
    </source>
</evidence>
<organism evidence="15 16">
    <name type="scientific">Neptunomonas concharum</name>
    <dbReference type="NCBI Taxonomy" id="1031538"/>
    <lineage>
        <taxon>Bacteria</taxon>
        <taxon>Pseudomonadati</taxon>
        <taxon>Pseudomonadota</taxon>
        <taxon>Gammaproteobacteria</taxon>
        <taxon>Oceanospirillales</taxon>
        <taxon>Oceanospirillaceae</taxon>
        <taxon>Neptunomonas</taxon>
    </lineage>
</organism>
<reference evidence="15 16" key="1">
    <citation type="journal article" date="2019" name="Biochem. Eng. J.">
        <title>Metabolic engineering of the marine bacteria Neptunomonas concharum for the production of acetoin and meso-2,3-butanediol from acetate.</title>
        <authorList>
            <person name="Li W."/>
            <person name="Pu N."/>
            <person name="Liu C.-X."/>
            <person name="Yuan Q.-P."/>
            <person name="Li Z.-J."/>
        </authorList>
    </citation>
    <scope>NUCLEOTIDE SEQUENCE [LARGE SCALE GENOMIC DNA]</scope>
    <source>
        <strain evidence="15 16">JCM17730</strain>
    </source>
</reference>
<dbReference type="InterPro" id="IPR046887">
    <property type="entry name" value="RsmE_PUA-like"/>
</dbReference>
<dbReference type="OrthoDB" id="9815641at2"/>
<dbReference type="SUPFAM" id="SSF88697">
    <property type="entry name" value="PUA domain-like"/>
    <property type="match status" value="1"/>
</dbReference>
<dbReference type="PIRSF" id="PIRSF015601">
    <property type="entry name" value="MTase_slr0722"/>
    <property type="match status" value="1"/>
</dbReference>
<evidence type="ECO:0000259" key="14">
    <source>
        <dbReference type="Pfam" id="PF20260"/>
    </source>
</evidence>
<evidence type="ECO:0000256" key="8">
    <source>
        <dbReference type="ARBA" id="ARBA00022679"/>
    </source>
</evidence>
<comment type="subcellular location">
    <subcellularLocation>
        <location evidence="1 12">Cytoplasm</location>
    </subcellularLocation>
</comment>
<gene>
    <name evidence="15" type="ORF">F0U83_01495</name>
</gene>
<evidence type="ECO:0000256" key="5">
    <source>
        <dbReference type="ARBA" id="ARBA00022490"/>
    </source>
</evidence>
<evidence type="ECO:0000313" key="16">
    <source>
        <dbReference type="Proteomes" id="UP000324760"/>
    </source>
</evidence>
<dbReference type="InterPro" id="IPR029028">
    <property type="entry name" value="Alpha/beta_knot_MTases"/>
</dbReference>
<dbReference type="PANTHER" id="PTHR30027">
    <property type="entry name" value="RIBOSOMAL RNA SMALL SUBUNIT METHYLTRANSFERASE E"/>
    <property type="match status" value="1"/>
</dbReference>
<dbReference type="NCBIfam" id="TIGR00046">
    <property type="entry name" value="RsmE family RNA methyltransferase"/>
    <property type="match status" value="1"/>
</dbReference>
<dbReference type="RefSeq" id="WP_138986186.1">
    <property type="nucleotide sequence ID" value="NZ_CP043869.1"/>
</dbReference>
<evidence type="ECO:0000259" key="13">
    <source>
        <dbReference type="Pfam" id="PF04452"/>
    </source>
</evidence>
<dbReference type="EMBL" id="CP043869">
    <property type="protein sequence ID" value="QEQ95481.1"/>
    <property type="molecule type" value="Genomic_DNA"/>
</dbReference>
<evidence type="ECO:0000256" key="2">
    <source>
        <dbReference type="ARBA" id="ARBA00005528"/>
    </source>
</evidence>
<evidence type="ECO:0000256" key="10">
    <source>
        <dbReference type="ARBA" id="ARBA00025699"/>
    </source>
</evidence>
<dbReference type="GO" id="GO:0070475">
    <property type="term" value="P:rRNA base methylation"/>
    <property type="evidence" value="ECO:0007669"/>
    <property type="project" value="TreeGrafter"/>
</dbReference>
<comment type="catalytic activity">
    <reaction evidence="11 12">
        <text>uridine(1498) in 16S rRNA + S-adenosyl-L-methionine = N(3)-methyluridine(1498) in 16S rRNA + S-adenosyl-L-homocysteine + H(+)</text>
        <dbReference type="Rhea" id="RHEA:42920"/>
        <dbReference type="Rhea" id="RHEA-COMP:10283"/>
        <dbReference type="Rhea" id="RHEA-COMP:10284"/>
        <dbReference type="ChEBI" id="CHEBI:15378"/>
        <dbReference type="ChEBI" id="CHEBI:57856"/>
        <dbReference type="ChEBI" id="CHEBI:59789"/>
        <dbReference type="ChEBI" id="CHEBI:65315"/>
        <dbReference type="ChEBI" id="CHEBI:74502"/>
        <dbReference type="EC" id="2.1.1.193"/>
    </reaction>
</comment>
<dbReference type="AlphaFoldDB" id="A0A5P1R823"/>
<comment type="function">
    <text evidence="10 12">Specifically methylates the N3 position of the uracil ring of uridine 1498 (m3U1498) in 16S rRNA. Acts on the fully assembled 30S ribosomal subunit.</text>
</comment>
<dbReference type="Pfam" id="PF20260">
    <property type="entry name" value="PUA_4"/>
    <property type="match status" value="1"/>
</dbReference>
<evidence type="ECO:0000256" key="4">
    <source>
        <dbReference type="ARBA" id="ARBA00013673"/>
    </source>
</evidence>
<dbReference type="SUPFAM" id="SSF75217">
    <property type="entry name" value="alpha/beta knot"/>
    <property type="match status" value="1"/>
</dbReference>